<protein>
    <submittedName>
        <fullName evidence="1">DUF6477 family protein</fullName>
    </submittedName>
</protein>
<dbReference type="Proteomes" id="UP001320898">
    <property type="component" value="Unassembled WGS sequence"/>
</dbReference>
<dbReference type="RefSeq" id="WP_261614816.1">
    <property type="nucleotide sequence ID" value="NZ_JALIDZ010000002.1"/>
</dbReference>
<dbReference type="Pfam" id="PF20083">
    <property type="entry name" value="DUF6477"/>
    <property type="match status" value="1"/>
</dbReference>
<name>A0AAW5QWH5_9HYPH</name>
<comment type="caution">
    <text evidence="1">The sequence shown here is derived from an EMBL/GenBank/DDBJ whole genome shotgun (WGS) entry which is preliminary data.</text>
</comment>
<gene>
    <name evidence="1" type="ORF">MUB46_05185</name>
</gene>
<proteinExistence type="predicted"/>
<keyword evidence="2" id="KW-1185">Reference proteome</keyword>
<organism evidence="1 2">
    <name type="scientific">Microbaculum marinisediminis</name>
    <dbReference type="NCBI Taxonomy" id="2931392"/>
    <lineage>
        <taxon>Bacteria</taxon>
        <taxon>Pseudomonadati</taxon>
        <taxon>Pseudomonadota</taxon>
        <taxon>Alphaproteobacteria</taxon>
        <taxon>Hyphomicrobiales</taxon>
        <taxon>Tepidamorphaceae</taxon>
        <taxon>Microbaculum</taxon>
    </lineage>
</organism>
<evidence type="ECO:0000313" key="2">
    <source>
        <dbReference type="Proteomes" id="UP001320898"/>
    </source>
</evidence>
<dbReference type="AlphaFoldDB" id="A0AAW5QWH5"/>
<accession>A0AAW5QWH5</accession>
<sequence length="114" mass="12852">MTNGSLLKKAAGRNLAHRIPGKARGIRQAVRAGEARYERKRHLPWLARATPDEIASDDPAVTRSIVTRLERALSAERRRGRAGHWSYDINRHIALMQALAAEKQRLGEVSLPRR</sequence>
<dbReference type="EMBL" id="JALIDZ010000002">
    <property type="protein sequence ID" value="MCT8971249.1"/>
    <property type="molecule type" value="Genomic_DNA"/>
</dbReference>
<reference evidence="1 2" key="1">
    <citation type="submission" date="2022-04" db="EMBL/GenBank/DDBJ databases">
        <authorList>
            <person name="Ye Y.-Q."/>
            <person name="Du Z.-J."/>
        </authorList>
    </citation>
    <scope>NUCLEOTIDE SEQUENCE [LARGE SCALE GENOMIC DNA]</scope>
    <source>
        <strain evidence="1 2">A6E488</strain>
    </source>
</reference>
<evidence type="ECO:0000313" key="1">
    <source>
        <dbReference type="EMBL" id="MCT8971249.1"/>
    </source>
</evidence>
<dbReference type="InterPro" id="IPR045516">
    <property type="entry name" value="DUF6477"/>
</dbReference>